<dbReference type="VEuPathDB" id="FungiDB:HCDG_00745"/>
<gene>
    <name evidence="1" type="ORF">HCDG_00745</name>
</gene>
<evidence type="ECO:0008006" key="3">
    <source>
        <dbReference type="Google" id="ProtNLM"/>
    </source>
</evidence>
<dbReference type="Proteomes" id="UP000002624">
    <property type="component" value="Unassembled WGS sequence"/>
</dbReference>
<name>C6H213_AJECH</name>
<protein>
    <recommendedName>
        <fullName evidence="3">Protein kinase domain-containing protein</fullName>
    </recommendedName>
</protein>
<proteinExistence type="predicted"/>
<dbReference type="HOGENOM" id="CLU_177912_0_0_1"/>
<dbReference type="AlphaFoldDB" id="C6H213"/>
<organism evidence="1 2">
    <name type="scientific">Ajellomyces capsulatus (strain H143)</name>
    <name type="common">Darling's disease fungus</name>
    <name type="synonym">Histoplasma capsulatum</name>
    <dbReference type="NCBI Taxonomy" id="544712"/>
    <lineage>
        <taxon>Eukaryota</taxon>
        <taxon>Fungi</taxon>
        <taxon>Dikarya</taxon>
        <taxon>Ascomycota</taxon>
        <taxon>Pezizomycotina</taxon>
        <taxon>Eurotiomycetes</taxon>
        <taxon>Eurotiomycetidae</taxon>
        <taxon>Onygenales</taxon>
        <taxon>Ajellomycetaceae</taxon>
        <taxon>Histoplasma</taxon>
    </lineage>
</organism>
<sequence>MSWKKTVTVVVAWAKSAVYYFFKIRVKGFRVEVGQRVSKGLLSKLIGYCYLLQSLYYTWIRTECSLDEIALRNILVVEDQLKLADFGQIGKVPHTPPDRNADNL</sequence>
<accession>C6H213</accession>
<evidence type="ECO:0000313" key="2">
    <source>
        <dbReference type="Proteomes" id="UP000002624"/>
    </source>
</evidence>
<evidence type="ECO:0000313" key="1">
    <source>
        <dbReference type="EMBL" id="EER45166.1"/>
    </source>
</evidence>
<dbReference type="EMBL" id="GG692419">
    <property type="protein sequence ID" value="EER45166.1"/>
    <property type="molecule type" value="Genomic_DNA"/>
</dbReference>
<dbReference type="OMA" id="WAKSAVY"/>
<reference evidence="2" key="1">
    <citation type="submission" date="2009-05" db="EMBL/GenBank/DDBJ databases">
        <title>The genome sequence of Ajellomyces capsulatus strain H143.</title>
        <authorList>
            <person name="Champion M."/>
            <person name="Cuomo C.A."/>
            <person name="Ma L.-J."/>
            <person name="Henn M.R."/>
            <person name="Sil A."/>
            <person name="Goldman B."/>
            <person name="Young S.K."/>
            <person name="Kodira C.D."/>
            <person name="Zeng Q."/>
            <person name="Koehrsen M."/>
            <person name="Alvarado L."/>
            <person name="Berlin A.M."/>
            <person name="Borenstein D."/>
            <person name="Chen Z."/>
            <person name="Engels R."/>
            <person name="Freedman E."/>
            <person name="Gellesch M."/>
            <person name="Goldberg J."/>
            <person name="Griggs A."/>
            <person name="Gujja S."/>
            <person name="Heiman D.I."/>
            <person name="Hepburn T.A."/>
            <person name="Howarth C."/>
            <person name="Jen D."/>
            <person name="Larson L."/>
            <person name="Lewis B."/>
            <person name="Mehta T."/>
            <person name="Park D."/>
            <person name="Pearson M."/>
            <person name="Roberts A."/>
            <person name="Saif S."/>
            <person name="Shea T.D."/>
            <person name="Shenoy N."/>
            <person name="Sisk P."/>
            <person name="Stolte C."/>
            <person name="Sykes S."/>
            <person name="Walk T."/>
            <person name="White J."/>
            <person name="Yandava C."/>
            <person name="Klein B."/>
            <person name="McEwen J.G."/>
            <person name="Puccia R."/>
            <person name="Goldman G.H."/>
            <person name="Felipe M.S."/>
            <person name="Nino-Vega G."/>
            <person name="San-Blas G."/>
            <person name="Taylor J.W."/>
            <person name="Mendoza L."/>
            <person name="Galagan J.E."/>
            <person name="Nusbaum C."/>
            <person name="Birren B.W."/>
        </authorList>
    </citation>
    <scope>NUCLEOTIDE SEQUENCE [LARGE SCALE GENOMIC DNA]</scope>
    <source>
        <strain evidence="2">H143</strain>
    </source>
</reference>